<evidence type="ECO:0000256" key="1">
    <source>
        <dbReference type="ARBA" id="ARBA00012156"/>
    </source>
</evidence>
<comment type="subcellular location">
    <subcellularLocation>
        <location evidence="7">Mitochondrion</location>
    </subcellularLocation>
</comment>
<evidence type="ECO:0000313" key="10">
    <source>
        <dbReference type="EMBL" id="GMI19518.1"/>
    </source>
</evidence>
<dbReference type="InterPro" id="IPR000905">
    <property type="entry name" value="Gcp-like_dom"/>
</dbReference>
<evidence type="ECO:0000256" key="4">
    <source>
        <dbReference type="ARBA" id="ARBA00022723"/>
    </source>
</evidence>
<keyword evidence="2 7" id="KW-0808">Transferase</keyword>
<dbReference type="Pfam" id="PF00814">
    <property type="entry name" value="TsaD"/>
    <property type="match status" value="1"/>
</dbReference>
<evidence type="ECO:0000256" key="7">
    <source>
        <dbReference type="HAMAP-Rule" id="MF_03179"/>
    </source>
</evidence>
<keyword evidence="4 7" id="KW-0479">Metal-binding</keyword>
<evidence type="ECO:0000256" key="8">
    <source>
        <dbReference type="SAM" id="SignalP"/>
    </source>
</evidence>
<dbReference type="PANTHER" id="PTHR11735">
    <property type="entry name" value="TRNA N6-ADENOSINE THREONYLCARBAMOYLTRANSFERASE"/>
    <property type="match status" value="1"/>
</dbReference>
<feature type="chain" id="PRO_5047401423" description="N(6)-L-threonylcarbamoyladenine synthase" evidence="8">
    <location>
        <begin position="18"/>
        <end position="444"/>
    </location>
</feature>
<evidence type="ECO:0000256" key="2">
    <source>
        <dbReference type="ARBA" id="ARBA00022679"/>
    </source>
</evidence>
<dbReference type="InterPro" id="IPR017861">
    <property type="entry name" value="KAE1/TsaD"/>
</dbReference>
<keyword evidence="5 7" id="KW-0012">Acyltransferase</keyword>
<organism evidence="10 11">
    <name type="scientific">Tetraparma gracilis</name>
    <dbReference type="NCBI Taxonomy" id="2962635"/>
    <lineage>
        <taxon>Eukaryota</taxon>
        <taxon>Sar</taxon>
        <taxon>Stramenopiles</taxon>
        <taxon>Ochrophyta</taxon>
        <taxon>Bolidophyceae</taxon>
        <taxon>Parmales</taxon>
        <taxon>Triparmaceae</taxon>
        <taxon>Tetraparma</taxon>
    </lineage>
</organism>
<dbReference type="CDD" id="cd24134">
    <property type="entry name" value="ASKHA_NBD_OSGEPL1_QRI7_euk"/>
    <property type="match status" value="1"/>
</dbReference>
<evidence type="ECO:0000256" key="3">
    <source>
        <dbReference type="ARBA" id="ARBA00022694"/>
    </source>
</evidence>
<proteinExistence type="inferred from homology"/>
<dbReference type="NCBIfam" id="TIGR00329">
    <property type="entry name" value="gcp_kae1"/>
    <property type="match status" value="1"/>
</dbReference>
<keyword evidence="3 7" id="KW-0819">tRNA processing</keyword>
<feature type="domain" description="Gcp-like" evidence="9">
    <location>
        <begin position="108"/>
        <end position="410"/>
    </location>
</feature>
<evidence type="ECO:0000313" key="11">
    <source>
        <dbReference type="Proteomes" id="UP001165060"/>
    </source>
</evidence>
<comment type="cofactor">
    <cofactor evidence="7">
        <name>a divalent metal cation</name>
        <dbReference type="ChEBI" id="CHEBI:60240"/>
    </cofactor>
    <text evidence="7">Binds 1 divalent metal cation per subunit.</text>
</comment>
<keyword evidence="8" id="KW-0732">Signal</keyword>
<dbReference type="EMBL" id="BRYB01005029">
    <property type="protein sequence ID" value="GMI19518.1"/>
    <property type="molecule type" value="Genomic_DNA"/>
</dbReference>
<comment type="caution">
    <text evidence="10">The sequence shown here is derived from an EMBL/GenBank/DDBJ whole genome shotgun (WGS) entry which is preliminary data.</text>
</comment>
<evidence type="ECO:0000256" key="6">
    <source>
        <dbReference type="ARBA" id="ARBA00048117"/>
    </source>
</evidence>
<dbReference type="Proteomes" id="UP001165060">
    <property type="component" value="Unassembled WGS sequence"/>
</dbReference>
<sequence length="444" mass="46652">MLPLLLLLLLLPMRSLPLRLLPLHLPASQLPTRHLPSRLYSSSGAQWRGVVKAVDNGKHKHTYAYPSSALSGLPFPPPYSASSPPFFVLGVETSCDDTCAAVLLSDGTVLSEAKASQTDLHEGYGGVVPNLAKGAHEAAIGPVIARALADAGVAAAELGAVAATVGPGLEICLRVGARAARGIAAEHGLPFAAVHHLEAHILMSRLPPAAEVTFPFLALLVSGGHCQLLRCGGLGRCEVVGGTLDDSLGEAYDKVARMLGLPVGGGGGPAVEELALEGDHRNVKLPVPMQQRKDCDFSFAGLKNAFRMANGRARELRGVGEGEELPRLDRADLAASFQWSAVRHLEQRVGRAMGRCEEEGAGIDRLVVVGGVAANAAVRGALERLCGERGWQFSAPEPRLCTDNGVMAAWAGIEKLRAGVSDDAGADEVFARYPFARPREEGPL</sequence>
<comment type="function">
    <text evidence="7">Required for the formation of a threonylcarbamoyl group on adenosine at position 37 (t(6)A37) in mitochondrial tRNAs that read codons beginning with adenine. Probably involved in the transfer of the threonylcarbamoyl moiety of threonylcarbamoyl-AMP (TC-AMP) to the N6 group of A37. Involved in mitochondrial genome maintenance.</text>
</comment>
<comment type="similarity">
    <text evidence="7">Belongs to the KAE1 / TsaD family.</text>
</comment>
<evidence type="ECO:0000256" key="5">
    <source>
        <dbReference type="ARBA" id="ARBA00023315"/>
    </source>
</evidence>
<dbReference type="PANTHER" id="PTHR11735:SF6">
    <property type="entry name" value="TRNA N6-ADENOSINE THREONYLCARBAMOYLTRANSFERASE, MITOCHONDRIAL"/>
    <property type="match status" value="1"/>
</dbReference>
<dbReference type="NCBIfam" id="TIGR03723">
    <property type="entry name" value="T6A_TsaD_YgjD"/>
    <property type="match status" value="1"/>
</dbReference>
<accession>A0ABQ6M511</accession>
<dbReference type="HAMAP" id="MF_01445">
    <property type="entry name" value="TsaD"/>
    <property type="match status" value="1"/>
</dbReference>
<reference evidence="10 11" key="1">
    <citation type="journal article" date="2023" name="Commun. Biol.">
        <title>Genome analysis of Parmales, the sister group of diatoms, reveals the evolutionary specialization of diatoms from phago-mixotrophs to photoautotrophs.</title>
        <authorList>
            <person name="Ban H."/>
            <person name="Sato S."/>
            <person name="Yoshikawa S."/>
            <person name="Yamada K."/>
            <person name="Nakamura Y."/>
            <person name="Ichinomiya M."/>
            <person name="Sato N."/>
            <person name="Blanc-Mathieu R."/>
            <person name="Endo H."/>
            <person name="Kuwata A."/>
            <person name="Ogata H."/>
        </authorList>
    </citation>
    <scope>NUCLEOTIDE SEQUENCE [LARGE SCALE GENOMIC DNA]</scope>
</reference>
<dbReference type="EC" id="2.3.1.234" evidence="1"/>
<gene>
    <name evidence="10" type="ORF">TeGR_g6730</name>
</gene>
<name>A0ABQ6M511_9STRA</name>
<protein>
    <recommendedName>
        <fullName evidence="1">N(6)-L-threonylcarbamoyladenine synthase</fullName>
        <ecNumber evidence="1">2.3.1.234</ecNumber>
    </recommendedName>
</protein>
<feature type="signal peptide" evidence="8">
    <location>
        <begin position="1"/>
        <end position="17"/>
    </location>
</feature>
<dbReference type="InterPro" id="IPR043129">
    <property type="entry name" value="ATPase_NBD"/>
</dbReference>
<keyword evidence="7" id="KW-0496">Mitochondrion</keyword>
<evidence type="ECO:0000259" key="9">
    <source>
        <dbReference type="Pfam" id="PF00814"/>
    </source>
</evidence>
<comment type="catalytic activity">
    <reaction evidence="6 7">
        <text>L-threonylcarbamoyladenylate + adenosine(37) in tRNA = N(6)-L-threonylcarbamoyladenosine(37) in tRNA + AMP + H(+)</text>
        <dbReference type="Rhea" id="RHEA:37059"/>
        <dbReference type="Rhea" id="RHEA-COMP:10162"/>
        <dbReference type="Rhea" id="RHEA-COMP:10163"/>
        <dbReference type="ChEBI" id="CHEBI:15378"/>
        <dbReference type="ChEBI" id="CHEBI:73682"/>
        <dbReference type="ChEBI" id="CHEBI:74411"/>
        <dbReference type="ChEBI" id="CHEBI:74418"/>
        <dbReference type="ChEBI" id="CHEBI:456215"/>
        <dbReference type="EC" id="2.3.1.234"/>
    </reaction>
</comment>
<dbReference type="Gene3D" id="3.30.420.40">
    <property type="match status" value="2"/>
</dbReference>
<dbReference type="InterPro" id="IPR022450">
    <property type="entry name" value="TsaD"/>
</dbReference>
<dbReference type="PRINTS" id="PR00789">
    <property type="entry name" value="OSIALOPTASE"/>
</dbReference>
<keyword evidence="11" id="KW-1185">Reference proteome</keyword>
<comment type="subunit">
    <text evidence="7">Homodimer.</text>
</comment>
<dbReference type="SUPFAM" id="SSF53067">
    <property type="entry name" value="Actin-like ATPase domain"/>
    <property type="match status" value="1"/>
</dbReference>